<keyword evidence="21" id="KW-1185">Reference proteome</keyword>
<evidence type="ECO:0000256" key="10">
    <source>
        <dbReference type="ARBA" id="ARBA00022840"/>
    </source>
</evidence>
<dbReference type="InterPro" id="IPR004589">
    <property type="entry name" value="DNA_helicase_ATP-dep_RecQ"/>
</dbReference>
<evidence type="ECO:0000256" key="14">
    <source>
        <dbReference type="ARBA" id="ARBA00023235"/>
    </source>
</evidence>
<evidence type="ECO:0000256" key="6">
    <source>
        <dbReference type="ARBA" id="ARBA00022763"/>
    </source>
</evidence>
<dbReference type="GO" id="GO:0006310">
    <property type="term" value="P:DNA recombination"/>
    <property type="evidence" value="ECO:0007669"/>
    <property type="project" value="UniProtKB-UniRule"/>
</dbReference>
<dbReference type="FunFam" id="3.40.50.300:FF:000156">
    <property type="entry name" value="ATP-dependent DNA helicase recQ"/>
    <property type="match status" value="1"/>
</dbReference>
<dbReference type="InterPro" id="IPR001650">
    <property type="entry name" value="Helicase_C-like"/>
</dbReference>
<evidence type="ECO:0000256" key="16">
    <source>
        <dbReference type="NCBIfam" id="TIGR01389"/>
    </source>
</evidence>
<feature type="domain" description="HRDC" evidence="17">
    <location>
        <begin position="517"/>
        <end position="597"/>
    </location>
</feature>
<dbReference type="SMART" id="SM00487">
    <property type="entry name" value="DEXDc"/>
    <property type="match status" value="1"/>
</dbReference>
<dbReference type="RefSeq" id="WP_133686092.1">
    <property type="nucleotide sequence ID" value="NZ_SOAY01000010.1"/>
</dbReference>
<dbReference type="GO" id="GO:0003677">
    <property type="term" value="F:DNA binding"/>
    <property type="evidence" value="ECO:0007669"/>
    <property type="project" value="UniProtKB-KW"/>
</dbReference>
<dbReference type="InterPro" id="IPR036390">
    <property type="entry name" value="WH_DNA-bd_sf"/>
</dbReference>
<dbReference type="Gene3D" id="1.10.150.80">
    <property type="entry name" value="HRDC domain"/>
    <property type="match status" value="1"/>
</dbReference>
<comment type="catalytic activity">
    <reaction evidence="15">
        <text>Couples ATP hydrolysis with the unwinding of duplex DNA by translocating in the 3'-5' direction.</text>
        <dbReference type="EC" id="5.6.2.4"/>
    </reaction>
</comment>
<dbReference type="GO" id="GO:0006260">
    <property type="term" value="P:DNA replication"/>
    <property type="evidence" value="ECO:0007669"/>
    <property type="project" value="InterPro"/>
</dbReference>
<dbReference type="GO" id="GO:0016787">
    <property type="term" value="F:hydrolase activity"/>
    <property type="evidence" value="ECO:0007669"/>
    <property type="project" value="UniProtKB-KW"/>
</dbReference>
<evidence type="ECO:0000256" key="15">
    <source>
        <dbReference type="ARBA" id="ARBA00034617"/>
    </source>
</evidence>
<dbReference type="GO" id="GO:0006281">
    <property type="term" value="P:DNA repair"/>
    <property type="evidence" value="ECO:0007669"/>
    <property type="project" value="UniProtKB-KW"/>
</dbReference>
<keyword evidence="12" id="KW-0233">DNA recombination</keyword>
<dbReference type="AlphaFoldDB" id="A0A4R7K5W9"/>
<dbReference type="InterPro" id="IPR010997">
    <property type="entry name" value="HRDC-like_sf"/>
</dbReference>
<dbReference type="SUPFAM" id="SSF47819">
    <property type="entry name" value="HRDC-like"/>
    <property type="match status" value="1"/>
</dbReference>
<evidence type="ECO:0000256" key="2">
    <source>
        <dbReference type="ARBA" id="ARBA00001947"/>
    </source>
</evidence>
<dbReference type="CDD" id="cd18794">
    <property type="entry name" value="SF2_C_RecQ"/>
    <property type="match status" value="1"/>
</dbReference>
<keyword evidence="14" id="KW-0413">Isomerase</keyword>
<evidence type="ECO:0000313" key="21">
    <source>
        <dbReference type="Proteomes" id="UP000294749"/>
    </source>
</evidence>
<keyword evidence="13" id="KW-0234">DNA repair</keyword>
<dbReference type="GO" id="GO:0005737">
    <property type="term" value="C:cytoplasm"/>
    <property type="evidence" value="ECO:0007669"/>
    <property type="project" value="TreeGrafter"/>
</dbReference>
<evidence type="ECO:0000259" key="17">
    <source>
        <dbReference type="PROSITE" id="PS50967"/>
    </source>
</evidence>
<dbReference type="PANTHER" id="PTHR13710">
    <property type="entry name" value="DNA HELICASE RECQ FAMILY MEMBER"/>
    <property type="match status" value="1"/>
</dbReference>
<sequence length="694" mass="77843">MITTEKDLIPLLKKHFGYDSFKPNQLSIIEDALSKKDVLAIMPTGGGKSLCYQLTALALEGTAIVISPLIALMKDQVDVLKANGIAAEYYNSSQTQETQQEILGKLERGELKLFYVAPESLGFFNNILGNLKISLFAVDEAHCISSWGHDFRPAYTQLGGLKRRFPNIPVMALTATADKTTQDDIADQLQIPNAERHLASFNRPNLYLDVKPAQDRIKHILDFLDDRPNESGIIYCLSRKSTESIAEKLRNAGFKAKAYHAGMSSDERSSVQEEFITDKVPIIAATIAFGMGIDKSNVRWVIHYNLPKNIEGYYQEIGRGGRDGLPAHALLFYSFADVAQLRRFITQSENSDVEYAKLERMQQFAEALSCRRIALLNYFGEQISEGCGNCDICNSPPAYFDATLLAQKVCSAVARLKESEPMGMVIDVLRGAQNAHVLEKGYQNIKTYGAIKDVSWLDLQQYVIQLLNQGVLEINFREGARLGLTEQAKEVLFSGKKVQLAVLQKEAEKKKAAAKSRTTKTNLFEKLRLLRQQIATEQNVPAYVVFGDASLKDMEAKLPKNREEFMQVSGVGQAKLEKYADVFIAEITKNAPAKKSKKATHDQTFELFKKGSTVSEIATSRNLSENTIYGHLMKKHAEGEDLDLNQFVDSKEIAEIEKAKSELTEATGLKDYFEFFEEKMPYWKIKFALYMLDS</sequence>
<dbReference type="EMBL" id="SOAY01000010">
    <property type="protein sequence ID" value="TDT46636.1"/>
    <property type="molecule type" value="Genomic_DNA"/>
</dbReference>
<evidence type="ECO:0000256" key="13">
    <source>
        <dbReference type="ARBA" id="ARBA00023204"/>
    </source>
</evidence>
<dbReference type="Pfam" id="PF14493">
    <property type="entry name" value="HTH_40"/>
    <property type="match status" value="1"/>
</dbReference>
<dbReference type="Pfam" id="PF00270">
    <property type="entry name" value="DEAD"/>
    <property type="match status" value="1"/>
</dbReference>
<evidence type="ECO:0000256" key="11">
    <source>
        <dbReference type="ARBA" id="ARBA00023125"/>
    </source>
</evidence>
<dbReference type="SMART" id="SM00341">
    <property type="entry name" value="HRDC"/>
    <property type="match status" value="1"/>
</dbReference>
<dbReference type="GO" id="GO:0043590">
    <property type="term" value="C:bacterial nucleoid"/>
    <property type="evidence" value="ECO:0007669"/>
    <property type="project" value="TreeGrafter"/>
</dbReference>
<name>A0A4R7K5W9_9FLAO</name>
<dbReference type="SUPFAM" id="SSF46785">
    <property type="entry name" value="Winged helix' DNA-binding domain"/>
    <property type="match status" value="1"/>
</dbReference>
<keyword evidence="10" id="KW-0067">ATP-binding</keyword>
<dbReference type="Gene3D" id="1.10.10.10">
    <property type="entry name" value="Winged helix-like DNA-binding domain superfamily/Winged helix DNA-binding domain"/>
    <property type="match status" value="1"/>
</dbReference>
<dbReference type="Pfam" id="PF00570">
    <property type="entry name" value="HRDC"/>
    <property type="match status" value="1"/>
</dbReference>
<evidence type="ECO:0000259" key="19">
    <source>
        <dbReference type="PROSITE" id="PS51194"/>
    </source>
</evidence>
<dbReference type="EC" id="5.6.2.4" evidence="16"/>
<dbReference type="InterPro" id="IPR032284">
    <property type="entry name" value="RecQ_Zn-bd"/>
</dbReference>
<dbReference type="NCBIfam" id="TIGR01389">
    <property type="entry name" value="recQ"/>
    <property type="match status" value="1"/>
</dbReference>
<dbReference type="NCBIfam" id="TIGR00614">
    <property type="entry name" value="recQ_fam"/>
    <property type="match status" value="1"/>
</dbReference>
<dbReference type="GO" id="GO:0009432">
    <property type="term" value="P:SOS response"/>
    <property type="evidence" value="ECO:0007669"/>
    <property type="project" value="UniProtKB-UniRule"/>
</dbReference>
<dbReference type="FunFam" id="3.40.50.300:FF:000296">
    <property type="entry name" value="ATP-dependent DNA helicase RecQ"/>
    <property type="match status" value="1"/>
</dbReference>
<dbReference type="Pfam" id="PF09382">
    <property type="entry name" value="RQC"/>
    <property type="match status" value="1"/>
</dbReference>
<feature type="domain" description="Helicase C-terminal" evidence="19">
    <location>
        <begin position="216"/>
        <end position="364"/>
    </location>
</feature>
<keyword evidence="9" id="KW-0862">Zinc</keyword>
<dbReference type="InterPro" id="IPR044876">
    <property type="entry name" value="HRDC_dom_sf"/>
</dbReference>
<dbReference type="GO" id="GO:0030894">
    <property type="term" value="C:replisome"/>
    <property type="evidence" value="ECO:0007669"/>
    <property type="project" value="TreeGrafter"/>
</dbReference>
<dbReference type="SMART" id="SM00490">
    <property type="entry name" value="HELICc"/>
    <property type="match status" value="1"/>
</dbReference>
<accession>A0A4R7K5W9</accession>
<evidence type="ECO:0000313" key="20">
    <source>
        <dbReference type="EMBL" id="TDT46636.1"/>
    </source>
</evidence>
<dbReference type="GO" id="GO:0005524">
    <property type="term" value="F:ATP binding"/>
    <property type="evidence" value="ECO:0007669"/>
    <property type="project" value="UniProtKB-KW"/>
</dbReference>
<dbReference type="Pfam" id="PF16124">
    <property type="entry name" value="RecQ_Zn_bind"/>
    <property type="match status" value="1"/>
</dbReference>
<keyword evidence="6" id="KW-0227">DNA damage</keyword>
<dbReference type="InterPro" id="IPR029491">
    <property type="entry name" value="Helicase_HTH"/>
</dbReference>
<comment type="cofactor">
    <cofactor evidence="2">
        <name>Zn(2+)</name>
        <dbReference type="ChEBI" id="CHEBI:29105"/>
    </cofactor>
</comment>
<reference evidence="20 21" key="1">
    <citation type="submission" date="2019-03" db="EMBL/GenBank/DDBJ databases">
        <title>Genomic Encyclopedia of Archaeal and Bacterial Type Strains, Phase II (KMG-II): from individual species to whole genera.</title>
        <authorList>
            <person name="Goeker M."/>
        </authorList>
    </citation>
    <scope>NUCLEOTIDE SEQUENCE [LARGE SCALE GENOMIC DNA]</scope>
    <source>
        <strain evidence="20 21">DSM 25233</strain>
    </source>
</reference>
<evidence type="ECO:0000259" key="18">
    <source>
        <dbReference type="PROSITE" id="PS51192"/>
    </source>
</evidence>
<comment type="caution">
    <text evidence="20">The sequence shown here is derived from an EMBL/GenBank/DDBJ whole genome shotgun (WGS) entry which is preliminary data.</text>
</comment>
<keyword evidence="11" id="KW-0238">DNA-binding</keyword>
<dbReference type="GO" id="GO:0046872">
    <property type="term" value="F:metal ion binding"/>
    <property type="evidence" value="ECO:0007669"/>
    <property type="project" value="UniProtKB-KW"/>
</dbReference>
<dbReference type="InterPro" id="IPR002121">
    <property type="entry name" value="HRDC_dom"/>
</dbReference>
<dbReference type="CDD" id="cd17920">
    <property type="entry name" value="DEXHc_RecQ"/>
    <property type="match status" value="1"/>
</dbReference>
<dbReference type="PROSITE" id="PS50967">
    <property type="entry name" value="HRDC"/>
    <property type="match status" value="1"/>
</dbReference>
<dbReference type="InterPro" id="IPR027417">
    <property type="entry name" value="P-loop_NTPase"/>
</dbReference>
<keyword evidence="5" id="KW-0547">Nucleotide-binding</keyword>
<dbReference type="OrthoDB" id="9763310at2"/>
<dbReference type="PANTHER" id="PTHR13710:SF105">
    <property type="entry name" value="ATP-DEPENDENT DNA HELICASE Q1"/>
    <property type="match status" value="1"/>
</dbReference>
<dbReference type="InterPro" id="IPR011545">
    <property type="entry name" value="DEAD/DEAH_box_helicase_dom"/>
</dbReference>
<organism evidence="20 21">
    <name type="scientific">Maribacter spongiicola</name>
    <dbReference type="NCBI Taxonomy" id="1206753"/>
    <lineage>
        <taxon>Bacteria</taxon>
        <taxon>Pseudomonadati</taxon>
        <taxon>Bacteroidota</taxon>
        <taxon>Flavobacteriia</taxon>
        <taxon>Flavobacteriales</taxon>
        <taxon>Flavobacteriaceae</taxon>
        <taxon>Maribacter</taxon>
    </lineage>
</organism>
<dbReference type="SUPFAM" id="SSF52540">
    <property type="entry name" value="P-loop containing nucleoside triphosphate hydrolases"/>
    <property type="match status" value="1"/>
</dbReference>
<evidence type="ECO:0000256" key="5">
    <source>
        <dbReference type="ARBA" id="ARBA00022741"/>
    </source>
</evidence>
<evidence type="ECO:0000256" key="1">
    <source>
        <dbReference type="ARBA" id="ARBA00001946"/>
    </source>
</evidence>
<dbReference type="Pfam" id="PF00271">
    <property type="entry name" value="Helicase_C"/>
    <property type="match status" value="1"/>
</dbReference>
<keyword evidence="4" id="KW-0479">Metal-binding</keyword>
<feature type="domain" description="Helicase ATP-binding" evidence="18">
    <location>
        <begin position="29"/>
        <end position="195"/>
    </location>
</feature>
<dbReference type="InterPro" id="IPR018982">
    <property type="entry name" value="RQC_domain"/>
</dbReference>
<evidence type="ECO:0000256" key="8">
    <source>
        <dbReference type="ARBA" id="ARBA00022806"/>
    </source>
</evidence>
<comment type="cofactor">
    <cofactor evidence="1">
        <name>Mg(2+)</name>
        <dbReference type="ChEBI" id="CHEBI:18420"/>
    </cofactor>
</comment>
<proteinExistence type="inferred from homology"/>
<dbReference type="GO" id="GO:0043138">
    <property type="term" value="F:3'-5' DNA helicase activity"/>
    <property type="evidence" value="ECO:0007669"/>
    <property type="project" value="UniProtKB-EC"/>
</dbReference>
<evidence type="ECO:0000256" key="12">
    <source>
        <dbReference type="ARBA" id="ARBA00023172"/>
    </source>
</evidence>
<keyword evidence="7" id="KW-0378">Hydrolase</keyword>
<gene>
    <name evidence="20" type="ORF">CLV90_0692</name>
</gene>
<protein>
    <recommendedName>
        <fullName evidence="16">DNA helicase RecQ</fullName>
        <ecNumber evidence="16">5.6.2.4</ecNumber>
    </recommendedName>
</protein>
<dbReference type="Proteomes" id="UP000294749">
    <property type="component" value="Unassembled WGS sequence"/>
</dbReference>
<evidence type="ECO:0000256" key="9">
    <source>
        <dbReference type="ARBA" id="ARBA00022833"/>
    </source>
</evidence>
<dbReference type="InterPro" id="IPR036388">
    <property type="entry name" value="WH-like_DNA-bd_sf"/>
</dbReference>
<dbReference type="PROSITE" id="PS51192">
    <property type="entry name" value="HELICASE_ATP_BIND_1"/>
    <property type="match status" value="1"/>
</dbReference>
<evidence type="ECO:0000256" key="4">
    <source>
        <dbReference type="ARBA" id="ARBA00022723"/>
    </source>
</evidence>
<comment type="similarity">
    <text evidence="3">Belongs to the helicase family. RecQ subfamily.</text>
</comment>
<dbReference type="InterPro" id="IPR006293">
    <property type="entry name" value="DNA_helicase_ATP-dep_RecQ_bac"/>
</dbReference>
<dbReference type="InterPro" id="IPR014001">
    <property type="entry name" value="Helicase_ATP-bd"/>
</dbReference>
<evidence type="ECO:0000256" key="3">
    <source>
        <dbReference type="ARBA" id="ARBA00005446"/>
    </source>
</evidence>
<dbReference type="SMART" id="SM00956">
    <property type="entry name" value="RQC"/>
    <property type="match status" value="1"/>
</dbReference>
<keyword evidence="8 20" id="KW-0347">Helicase</keyword>
<dbReference type="Gene3D" id="3.40.50.300">
    <property type="entry name" value="P-loop containing nucleotide triphosphate hydrolases"/>
    <property type="match status" value="2"/>
</dbReference>
<dbReference type="GO" id="GO:0009378">
    <property type="term" value="F:four-way junction helicase activity"/>
    <property type="evidence" value="ECO:0007669"/>
    <property type="project" value="TreeGrafter"/>
</dbReference>
<evidence type="ECO:0000256" key="7">
    <source>
        <dbReference type="ARBA" id="ARBA00022801"/>
    </source>
</evidence>
<dbReference type="PROSITE" id="PS51194">
    <property type="entry name" value="HELICASE_CTER"/>
    <property type="match status" value="1"/>
</dbReference>